<protein>
    <submittedName>
        <fullName evidence="3">Plasmid pRiA4b ORF-3-like protein</fullName>
    </submittedName>
</protein>
<keyword evidence="3" id="KW-0614">Plasmid</keyword>
<dbReference type="Proteomes" id="UP000010467">
    <property type="component" value="Plasmid pDEIPE01"/>
</dbReference>
<evidence type="ECO:0000259" key="2">
    <source>
        <dbReference type="Pfam" id="PF07929"/>
    </source>
</evidence>
<dbReference type="Pfam" id="PF07929">
    <property type="entry name" value="PRiA4_ORF3"/>
    <property type="match status" value="1"/>
</dbReference>
<dbReference type="KEGG" id="dpd:Deipe_3998"/>
<feature type="domain" description="Plasmid pRiA4b Orf3-like" evidence="2">
    <location>
        <begin position="21"/>
        <end position="189"/>
    </location>
</feature>
<evidence type="ECO:0000256" key="1">
    <source>
        <dbReference type="SAM" id="MobiDB-lite"/>
    </source>
</evidence>
<dbReference type="SUPFAM" id="SSF159941">
    <property type="entry name" value="MM3350-like"/>
    <property type="match status" value="1"/>
</dbReference>
<sequence length="211" mass="23483">MPRTTKPKGAPTKAASSPTEVHQLKITLNGSKPSVWRRIQVPSTSTLGQLHAAIQLAFGWTNSHLHEFEIAQQRYTMDLADEFDDFGGIDEDTVTLTAVLPKGTRAKYLYDFGDSWQHTILVEDILPADPQATYPTCLTGKNACPPEDCGGFFGYAQMLEELQDPDHPEHETWLEWLGGDFDPKAFSVDEANARLAQLAKLRKGRRAASRQ</sequence>
<dbReference type="Gene3D" id="3.10.290.30">
    <property type="entry name" value="MM3350-like"/>
    <property type="match status" value="1"/>
</dbReference>
<accession>L0A681</accession>
<gene>
    <name evidence="3" type="ordered locus">Deipe_3998</name>
</gene>
<dbReference type="EMBL" id="CP003383">
    <property type="protein sequence ID" value="AFZ69393.1"/>
    <property type="molecule type" value="Genomic_DNA"/>
</dbReference>
<geneLocation type="plasmid" evidence="3 4">
    <name>pDEIPE01</name>
</geneLocation>
<reference evidence="4" key="1">
    <citation type="submission" date="2012-03" db="EMBL/GenBank/DDBJ databases">
        <title>Complete sequence of plasmid 1 of Deinococcus peraridilitoris DSM 19664.</title>
        <authorList>
            <person name="Lucas S."/>
            <person name="Copeland A."/>
            <person name="Lapidus A."/>
            <person name="Glavina del Rio T."/>
            <person name="Dalin E."/>
            <person name="Tice H."/>
            <person name="Bruce D."/>
            <person name="Goodwin L."/>
            <person name="Pitluck S."/>
            <person name="Peters L."/>
            <person name="Mikhailova N."/>
            <person name="Lu M."/>
            <person name="Kyrpides N."/>
            <person name="Mavromatis K."/>
            <person name="Ivanova N."/>
            <person name="Brettin T."/>
            <person name="Detter J.C."/>
            <person name="Han C."/>
            <person name="Larimer F."/>
            <person name="Land M."/>
            <person name="Hauser L."/>
            <person name="Markowitz V."/>
            <person name="Cheng J.-F."/>
            <person name="Hugenholtz P."/>
            <person name="Woyke T."/>
            <person name="Wu D."/>
            <person name="Pukall R."/>
            <person name="Steenblock K."/>
            <person name="Brambilla E."/>
            <person name="Klenk H.-P."/>
            <person name="Eisen J.A."/>
        </authorList>
    </citation>
    <scope>NUCLEOTIDE SEQUENCE [LARGE SCALE GENOMIC DNA]</scope>
    <source>
        <strain evidence="4">DSM 19664 / LMG 22246 / CIP 109416 / KR-200</strain>
        <plasmid evidence="4">Plasmid pDEIPE01</plasmid>
    </source>
</reference>
<dbReference type="OrthoDB" id="9801392at2"/>
<evidence type="ECO:0000313" key="4">
    <source>
        <dbReference type="Proteomes" id="UP000010467"/>
    </source>
</evidence>
<dbReference type="InterPro" id="IPR012912">
    <property type="entry name" value="Plasmid_pRiA4b_Orf3-like"/>
</dbReference>
<dbReference type="PATRIC" id="fig|937777.3.peg.4014"/>
<dbReference type="PANTHER" id="PTHR41878">
    <property type="entry name" value="LEXA REPRESSOR-RELATED"/>
    <property type="match status" value="1"/>
</dbReference>
<proteinExistence type="predicted"/>
<keyword evidence="4" id="KW-1185">Reference proteome</keyword>
<feature type="region of interest" description="Disordered" evidence="1">
    <location>
        <begin position="1"/>
        <end position="21"/>
    </location>
</feature>
<dbReference type="InterPro" id="IPR024047">
    <property type="entry name" value="MM3350-like_sf"/>
</dbReference>
<dbReference type="HOGENOM" id="CLU_085055_0_1_0"/>
<evidence type="ECO:0000313" key="3">
    <source>
        <dbReference type="EMBL" id="AFZ69393.1"/>
    </source>
</evidence>
<organism evidence="3 4">
    <name type="scientific">Deinococcus peraridilitoris (strain DSM 19664 / LMG 22246 / CIP 109416 / KR-200)</name>
    <dbReference type="NCBI Taxonomy" id="937777"/>
    <lineage>
        <taxon>Bacteria</taxon>
        <taxon>Thermotogati</taxon>
        <taxon>Deinococcota</taxon>
        <taxon>Deinococci</taxon>
        <taxon>Deinococcales</taxon>
        <taxon>Deinococcaceae</taxon>
        <taxon>Deinococcus</taxon>
    </lineage>
</organism>
<dbReference type="PANTHER" id="PTHR41878:SF1">
    <property type="entry name" value="TNPR PROTEIN"/>
    <property type="match status" value="1"/>
</dbReference>
<name>L0A681_DEIPD</name>
<dbReference type="RefSeq" id="WP_015231295.1">
    <property type="nucleotide sequence ID" value="NC_019789.1"/>
</dbReference>
<dbReference type="AlphaFoldDB" id="L0A681"/>